<dbReference type="RefSeq" id="WP_118200346.1">
    <property type="nucleotide sequence ID" value="NZ_QRIE01000080.1"/>
</dbReference>
<evidence type="ECO:0000313" key="1">
    <source>
        <dbReference type="EMBL" id="RHG68133.1"/>
    </source>
</evidence>
<dbReference type="AlphaFoldDB" id="A0A414UN98"/>
<organism evidence="1 2">
    <name type="scientific">Segatella copri</name>
    <dbReference type="NCBI Taxonomy" id="165179"/>
    <lineage>
        <taxon>Bacteria</taxon>
        <taxon>Pseudomonadati</taxon>
        <taxon>Bacteroidota</taxon>
        <taxon>Bacteroidia</taxon>
        <taxon>Bacteroidales</taxon>
        <taxon>Prevotellaceae</taxon>
        <taxon>Segatella</taxon>
    </lineage>
</organism>
<evidence type="ECO:0000313" key="2">
    <source>
        <dbReference type="Proteomes" id="UP000286501"/>
    </source>
</evidence>
<proteinExistence type="predicted"/>
<protein>
    <submittedName>
        <fullName evidence="1">Uncharacterized protein</fullName>
    </submittedName>
</protein>
<gene>
    <name evidence="1" type="ORF">DW250_03440</name>
</gene>
<name>A0A414UN98_9BACT</name>
<comment type="caution">
    <text evidence="1">The sequence shown here is derived from an EMBL/GenBank/DDBJ whole genome shotgun (WGS) entry which is preliminary data.</text>
</comment>
<dbReference type="EMBL" id="QRIN01000009">
    <property type="protein sequence ID" value="RHG68133.1"/>
    <property type="molecule type" value="Genomic_DNA"/>
</dbReference>
<sequence length="59" mass="6833">MDRENVFKFYNKTAASVFDLDNIVSALEKGKTDTAIRMLKNRTDILRELCNNFRVVCGF</sequence>
<accession>A0A414UN98</accession>
<reference evidence="1 2" key="1">
    <citation type="submission" date="2018-08" db="EMBL/GenBank/DDBJ databases">
        <title>A genome reference for cultivated species of the human gut microbiota.</title>
        <authorList>
            <person name="Zou Y."/>
            <person name="Xue W."/>
            <person name="Luo G."/>
        </authorList>
    </citation>
    <scope>NUCLEOTIDE SEQUENCE [LARGE SCALE GENOMIC DNA]</scope>
    <source>
        <strain evidence="1 2">AM22-1</strain>
    </source>
</reference>
<dbReference type="Proteomes" id="UP000286501">
    <property type="component" value="Unassembled WGS sequence"/>
</dbReference>